<evidence type="ECO:0000313" key="9">
    <source>
        <dbReference type="EMBL" id="PWF49379.1"/>
    </source>
</evidence>
<dbReference type="Proteomes" id="UP000241421">
    <property type="component" value="Unassembled WGS sequence"/>
</dbReference>
<dbReference type="AlphaFoldDB" id="A0A2U2HPH9"/>
<dbReference type="GO" id="GO:0046872">
    <property type="term" value="F:metal ion binding"/>
    <property type="evidence" value="ECO:0007669"/>
    <property type="project" value="UniProtKB-KW"/>
</dbReference>
<keyword evidence="4" id="KW-0378">Hydrolase</keyword>
<keyword evidence="1" id="KW-0004">4Fe-4S</keyword>
<evidence type="ECO:0000259" key="8">
    <source>
        <dbReference type="SMART" id="SM00986"/>
    </source>
</evidence>
<dbReference type="SUPFAM" id="SSF52141">
    <property type="entry name" value="Uracil-DNA glycosylase-like"/>
    <property type="match status" value="1"/>
</dbReference>
<keyword evidence="3" id="KW-0227">DNA damage</keyword>
<dbReference type="Gene3D" id="3.40.470.10">
    <property type="entry name" value="Uracil-DNA glycosylase-like domain"/>
    <property type="match status" value="1"/>
</dbReference>
<evidence type="ECO:0000256" key="3">
    <source>
        <dbReference type="ARBA" id="ARBA00022763"/>
    </source>
</evidence>
<sequence length="308" mass="31245">MSGTGPASAARAAIFLEEMGIGPLWTLRDMAASEPETMAAEEPIPAEPAAAGPRAAEVPPIREARATPLVAENPAPALAAASAAAPTAAPIAAPSSGADSAWGEEPPAAPATDEEIAAMDWPALRAAIDSCTRCGLCKGARRPVHGDGARAAQWLVAAGASTAADEKERAPLAGDPGRLLDNMLAAVALTRADSAYVTNLIKCRPTSANGGDRAPTRDEALACRPYLERELALTGARVVLTLGQIAANGLLDQPLQEPLAGSRGAVHAFKGVPMVATLHPGELLRRGADKALAWADLCMAKAADAASG</sequence>
<evidence type="ECO:0000256" key="2">
    <source>
        <dbReference type="ARBA" id="ARBA00022723"/>
    </source>
</evidence>
<proteinExistence type="predicted"/>
<keyword evidence="6" id="KW-0411">Iron-sulfur</keyword>
<dbReference type="EMBL" id="PXWF02000092">
    <property type="protein sequence ID" value="PWF49379.1"/>
    <property type="molecule type" value="Genomic_DNA"/>
</dbReference>
<evidence type="ECO:0000313" key="10">
    <source>
        <dbReference type="Proteomes" id="UP000241421"/>
    </source>
</evidence>
<dbReference type="RefSeq" id="WP_106756751.1">
    <property type="nucleotide sequence ID" value="NZ_PXWF02000092.1"/>
</dbReference>
<feature type="domain" description="Uracil-DNA glycosylase-like" evidence="8">
    <location>
        <begin position="145"/>
        <end position="298"/>
    </location>
</feature>
<name>A0A2U2HPH9_9BURK</name>
<comment type="caution">
    <text evidence="9">The sequence shown here is derived from an EMBL/GenBank/DDBJ whole genome shotgun (WGS) entry which is preliminary data.</text>
</comment>
<evidence type="ECO:0000256" key="5">
    <source>
        <dbReference type="ARBA" id="ARBA00023004"/>
    </source>
</evidence>
<gene>
    <name evidence="9" type="ORF">C7C56_007090</name>
</gene>
<dbReference type="SMART" id="SM00987">
    <property type="entry name" value="UreE_C"/>
    <property type="match status" value="1"/>
</dbReference>
<evidence type="ECO:0000256" key="4">
    <source>
        <dbReference type="ARBA" id="ARBA00022801"/>
    </source>
</evidence>
<dbReference type="SMART" id="SM00986">
    <property type="entry name" value="UDG"/>
    <property type="match status" value="1"/>
</dbReference>
<evidence type="ECO:0000256" key="6">
    <source>
        <dbReference type="ARBA" id="ARBA00023014"/>
    </source>
</evidence>
<dbReference type="Pfam" id="PF03167">
    <property type="entry name" value="UDG"/>
    <property type="match status" value="1"/>
</dbReference>
<dbReference type="GO" id="GO:0097506">
    <property type="term" value="F:deaminated base DNA N-glycosylase activity"/>
    <property type="evidence" value="ECO:0007669"/>
    <property type="project" value="UniProtKB-ARBA"/>
</dbReference>
<organism evidence="9 10">
    <name type="scientific">Massilia glaciei</name>
    <dbReference type="NCBI Taxonomy" id="1524097"/>
    <lineage>
        <taxon>Bacteria</taxon>
        <taxon>Pseudomonadati</taxon>
        <taxon>Pseudomonadota</taxon>
        <taxon>Betaproteobacteria</taxon>
        <taxon>Burkholderiales</taxon>
        <taxon>Oxalobacteraceae</taxon>
        <taxon>Telluria group</taxon>
        <taxon>Massilia</taxon>
    </lineage>
</organism>
<keyword evidence="5" id="KW-0408">Iron</keyword>
<evidence type="ECO:0000256" key="1">
    <source>
        <dbReference type="ARBA" id="ARBA00022485"/>
    </source>
</evidence>
<dbReference type="InterPro" id="IPR051536">
    <property type="entry name" value="UDG_Type-4/5"/>
</dbReference>
<protein>
    <submittedName>
        <fullName evidence="9">Uracil-DNA glycosylase</fullName>
    </submittedName>
</protein>
<keyword evidence="7" id="KW-0234">DNA repair</keyword>
<evidence type="ECO:0000256" key="7">
    <source>
        <dbReference type="ARBA" id="ARBA00023204"/>
    </source>
</evidence>
<keyword evidence="2" id="KW-0479">Metal-binding</keyword>
<dbReference type="CDD" id="cd10030">
    <property type="entry name" value="UDG-F4_TTUDGA_SPO1dp_like"/>
    <property type="match status" value="1"/>
</dbReference>
<dbReference type="InterPro" id="IPR005122">
    <property type="entry name" value="Uracil-DNA_glycosylase-like"/>
</dbReference>
<accession>A0A2U2HPH9</accession>
<reference evidence="9 10" key="1">
    <citation type="submission" date="2018-04" db="EMBL/GenBank/DDBJ databases">
        <title>Massilia violaceinigra sp. nov., a novel purple-pigmented bacterium isolated from Tianshan glacier, Xinjiang, China.</title>
        <authorList>
            <person name="Wang H."/>
        </authorList>
    </citation>
    <scope>NUCLEOTIDE SEQUENCE [LARGE SCALE GENOMIC DNA]</scope>
    <source>
        <strain evidence="9 10">B448-2</strain>
    </source>
</reference>
<dbReference type="PANTHER" id="PTHR33693">
    <property type="entry name" value="TYPE-5 URACIL-DNA GLYCOSYLASE"/>
    <property type="match status" value="1"/>
</dbReference>
<dbReference type="GO" id="GO:0006281">
    <property type="term" value="P:DNA repair"/>
    <property type="evidence" value="ECO:0007669"/>
    <property type="project" value="UniProtKB-KW"/>
</dbReference>
<keyword evidence="10" id="KW-1185">Reference proteome</keyword>
<dbReference type="GO" id="GO:0051539">
    <property type="term" value="F:4 iron, 4 sulfur cluster binding"/>
    <property type="evidence" value="ECO:0007669"/>
    <property type="project" value="UniProtKB-KW"/>
</dbReference>
<dbReference type="InterPro" id="IPR036895">
    <property type="entry name" value="Uracil-DNA_glycosylase-like_sf"/>
</dbReference>
<dbReference type="PANTHER" id="PTHR33693:SF1">
    <property type="entry name" value="TYPE-4 URACIL-DNA GLYCOSYLASE"/>
    <property type="match status" value="1"/>
</dbReference>
<dbReference type="OrthoDB" id="5290748at2"/>